<comment type="caution">
    <text evidence="2">The sequence shown here is derived from an EMBL/GenBank/DDBJ whole genome shotgun (WGS) entry which is preliminary data.</text>
</comment>
<protein>
    <submittedName>
        <fullName evidence="2">Uncharacterized protein</fullName>
    </submittedName>
</protein>
<accession>A0ABW3YRK5</accession>
<evidence type="ECO:0000256" key="1">
    <source>
        <dbReference type="SAM" id="MobiDB-lite"/>
    </source>
</evidence>
<reference evidence="3" key="1">
    <citation type="journal article" date="2019" name="Int. J. Syst. Evol. Microbiol.">
        <title>The Global Catalogue of Microorganisms (GCM) 10K type strain sequencing project: providing services to taxonomists for standard genome sequencing and annotation.</title>
        <authorList>
            <consortium name="The Broad Institute Genomics Platform"/>
            <consortium name="The Broad Institute Genome Sequencing Center for Infectious Disease"/>
            <person name="Wu L."/>
            <person name="Ma J."/>
        </authorList>
    </citation>
    <scope>NUCLEOTIDE SEQUENCE [LARGE SCALE GENOMIC DNA]</scope>
    <source>
        <strain evidence="3">JCM 31037</strain>
    </source>
</reference>
<sequence length="62" mass="6232">APGRSAVSGPDPAAEPVPVGEAVPGVRCDLDGSDRRPFRPVPVPAARSVVRSGAASVIEAEE</sequence>
<gene>
    <name evidence="2" type="ORF">ACFQ4H_34625</name>
</gene>
<feature type="region of interest" description="Disordered" evidence="1">
    <location>
        <begin position="1"/>
        <end position="25"/>
    </location>
</feature>
<feature type="non-terminal residue" evidence="2">
    <location>
        <position position="1"/>
    </location>
</feature>
<organism evidence="2 3">
    <name type="scientific">Micromonospora sonneratiae</name>
    <dbReference type="NCBI Taxonomy" id="1184706"/>
    <lineage>
        <taxon>Bacteria</taxon>
        <taxon>Bacillati</taxon>
        <taxon>Actinomycetota</taxon>
        <taxon>Actinomycetes</taxon>
        <taxon>Micromonosporales</taxon>
        <taxon>Micromonosporaceae</taxon>
        <taxon>Micromonospora</taxon>
    </lineage>
</organism>
<name>A0ABW3YRK5_9ACTN</name>
<dbReference type="RefSeq" id="WP_377579479.1">
    <property type="nucleotide sequence ID" value="NZ_JBHTMP010000141.1"/>
</dbReference>
<evidence type="ECO:0000313" key="2">
    <source>
        <dbReference type="EMBL" id="MFD1326226.1"/>
    </source>
</evidence>
<dbReference type="EMBL" id="JBHTMP010000141">
    <property type="protein sequence ID" value="MFD1326226.1"/>
    <property type="molecule type" value="Genomic_DNA"/>
</dbReference>
<evidence type="ECO:0000313" key="3">
    <source>
        <dbReference type="Proteomes" id="UP001597260"/>
    </source>
</evidence>
<feature type="compositionally biased region" description="Low complexity" evidence="1">
    <location>
        <begin position="12"/>
        <end position="25"/>
    </location>
</feature>
<keyword evidence="3" id="KW-1185">Reference proteome</keyword>
<proteinExistence type="predicted"/>
<dbReference type="Proteomes" id="UP001597260">
    <property type="component" value="Unassembled WGS sequence"/>
</dbReference>